<keyword evidence="3 5" id="KW-1133">Transmembrane helix</keyword>
<dbReference type="AlphaFoldDB" id="A0A1I5HB42"/>
<feature type="transmembrane region" description="Helical" evidence="5">
    <location>
        <begin position="26"/>
        <end position="44"/>
    </location>
</feature>
<feature type="domain" description="O-acyltransferase WSD1 C-terminal" evidence="7">
    <location>
        <begin position="534"/>
        <end position="677"/>
    </location>
</feature>
<dbReference type="Pfam" id="PF03007">
    <property type="entry name" value="WS_DGAT_cat"/>
    <property type="match status" value="1"/>
</dbReference>
<evidence type="ECO:0000256" key="2">
    <source>
        <dbReference type="ARBA" id="ARBA00022692"/>
    </source>
</evidence>
<dbReference type="EMBL" id="FOVH01000006">
    <property type="protein sequence ID" value="SFO45558.1"/>
    <property type="molecule type" value="Genomic_DNA"/>
</dbReference>
<organism evidence="9 10">
    <name type="scientific">Actinomadura madurae</name>
    <dbReference type="NCBI Taxonomy" id="1993"/>
    <lineage>
        <taxon>Bacteria</taxon>
        <taxon>Bacillati</taxon>
        <taxon>Actinomycetota</taxon>
        <taxon>Actinomycetes</taxon>
        <taxon>Streptosporangiales</taxon>
        <taxon>Thermomonosporaceae</taxon>
        <taxon>Actinomadura</taxon>
    </lineage>
</organism>
<dbReference type="InterPro" id="IPR026841">
    <property type="entry name" value="Aur1/Ipt1"/>
</dbReference>
<keyword evidence="10" id="KW-1185">Reference proteome</keyword>
<feature type="transmembrane region" description="Helical" evidence="5">
    <location>
        <begin position="81"/>
        <end position="107"/>
    </location>
</feature>
<evidence type="ECO:0000259" key="6">
    <source>
        <dbReference type="Pfam" id="PF03007"/>
    </source>
</evidence>
<dbReference type="Pfam" id="PF06974">
    <property type="entry name" value="WS_DGAT_C"/>
    <property type="match status" value="1"/>
</dbReference>
<dbReference type="SUPFAM" id="SSF52777">
    <property type="entry name" value="CoA-dependent acyltransferases"/>
    <property type="match status" value="1"/>
</dbReference>
<feature type="transmembrane region" description="Helical" evidence="5">
    <location>
        <begin position="119"/>
        <end position="137"/>
    </location>
</feature>
<feature type="transmembrane region" description="Helical" evidence="5">
    <location>
        <begin position="198"/>
        <end position="223"/>
    </location>
</feature>
<gene>
    <name evidence="9" type="ORF">SAMN04489713_106125</name>
</gene>
<dbReference type="PANTHER" id="PTHR31310">
    <property type="match status" value="1"/>
</dbReference>
<evidence type="ECO:0000256" key="3">
    <source>
        <dbReference type="ARBA" id="ARBA00022989"/>
    </source>
</evidence>
<dbReference type="CDD" id="cd03386">
    <property type="entry name" value="PAP2_Aur1_like"/>
    <property type="match status" value="1"/>
</dbReference>
<evidence type="ECO:0000313" key="10">
    <source>
        <dbReference type="Proteomes" id="UP000183413"/>
    </source>
</evidence>
<evidence type="ECO:0000256" key="4">
    <source>
        <dbReference type="ARBA" id="ARBA00023136"/>
    </source>
</evidence>
<evidence type="ECO:0000256" key="5">
    <source>
        <dbReference type="SAM" id="Phobius"/>
    </source>
</evidence>
<dbReference type="GO" id="GO:0004144">
    <property type="term" value="F:diacylglycerol O-acyltransferase activity"/>
    <property type="evidence" value="ECO:0007669"/>
    <property type="project" value="InterPro"/>
</dbReference>
<dbReference type="RefSeq" id="WP_075021708.1">
    <property type="nucleotide sequence ID" value="NZ_FOVH01000006.1"/>
</dbReference>
<comment type="subcellular location">
    <subcellularLocation>
        <location evidence="1">Membrane</location>
        <topology evidence="1">Multi-pass membrane protein</topology>
    </subcellularLocation>
</comment>
<dbReference type="Gene3D" id="3.30.559.10">
    <property type="entry name" value="Chloramphenicol acetyltransferase-like domain"/>
    <property type="match status" value="1"/>
</dbReference>
<feature type="domain" description="O-acyltransferase WSD1-like N-terminal" evidence="6">
    <location>
        <begin position="268"/>
        <end position="414"/>
    </location>
</feature>
<evidence type="ECO:0000313" key="9">
    <source>
        <dbReference type="EMBL" id="SFO45558.1"/>
    </source>
</evidence>
<dbReference type="InParanoid" id="A0A1I5HB42"/>
<keyword evidence="4 5" id="KW-0472">Membrane</keyword>
<dbReference type="InterPro" id="IPR004255">
    <property type="entry name" value="O-acyltransferase_WSD1_N"/>
</dbReference>
<proteinExistence type="predicted"/>
<dbReference type="Proteomes" id="UP000183413">
    <property type="component" value="Unassembled WGS sequence"/>
</dbReference>
<feature type="transmembrane region" description="Helical" evidence="5">
    <location>
        <begin position="172"/>
        <end position="191"/>
    </location>
</feature>
<dbReference type="eggNOG" id="COG1020">
    <property type="taxonomic scope" value="Bacteria"/>
</dbReference>
<feature type="domain" description="Inositolphosphotransferase Aur1/Ipt1" evidence="8">
    <location>
        <begin position="56"/>
        <end position="236"/>
    </location>
</feature>
<dbReference type="Pfam" id="PF14378">
    <property type="entry name" value="PAP2_3"/>
    <property type="match status" value="1"/>
</dbReference>
<sequence>MNRSGAVASGAEDGDAGRAASAAREIAAALAVLVVYLVFTHAFSGDRAASDAHGRALLEFERWARLDAERPLNDLLVRHEWLGAVAAWEYATTYVIGTFGLLAYLWWTRNPAYAWARNTLILVTLIAICCFAVWPTTPPRLLPGEGYTDVIAIHHPPATWGTTVVSAGANPYAAMPSLHIGWVAWIGVAAVRARCGALLAWLCALHLVVTGLVIVATAAHYVVDIPGGLLLVPAAAGVERLRAGLAPGRRPPDAAPGAGPAREQRVAAADAFFLHVESAEVPQVVGGVAEFAGPGPSAERVRALMAERLPDLPRLTQRISPGGVLRRPRWADAGLVDLRAHVLEADLPSPGGRPALDGLVARLVTEPLDRDRPLWRFWVVRGGASGPDAVVILLHHAIADGIGVVDILRGILEPRLPEVGPVRGPGSLARAAAVLPGLVQLGLDGRAPTVSVTGTLAPDRAFGTATLPLGGVRDAARAAGARVTDVLLALTGEVVAEVLAERGERVDGRPLRAAVPMTLRAPAPPGRGRTAVPGNLTAALRLDVPVAPMPVRDRLAAVHEAAERRRRSGRAVASTAAMRLMGALPPPLHARAARGTYRGRFFGGIVSNMPGPPLPMSLAGAPLGDVHPILPLADGVPFAVGALSWNGALHVSVTVEPRVLPEAARFPDALLRAFERLAAEVGAGSGAQSGTA</sequence>
<dbReference type="InterPro" id="IPR052185">
    <property type="entry name" value="IPC_Synthase-Related"/>
</dbReference>
<keyword evidence="2 5" id="KW-0812">Transmembrane</keyword>
<evidence type="ECO:0000256" key="1">
    <source>
        <dbReference type="ARBA" id="ARBA00004141"/>
    </source>
</evidence>
<name>A0A1I5HB42_9ACTN</name>
<dbReference type="InterPro" id="IPR023213">
    <property type="entry name" value="CAT-like_dom_sf"/>
</dbReference>
<dbReference type="InterPro" id="IPR009721">
    <property type="entry name" value="O-acyltransferase_WSD1_C"/>
</dbReference>
<evidence type="ECO:0000259" key="7">
    <source>
        <dbReference type="Pfam" id="PF06974"/>
    </source>
</evidence>
<dbReference type="GO" id="GO:0045017">
    <property type="term" value="P:glycerolipid biosynthetic process"/>
    <property type="evidence" value="ECO:0007669"/>
    <property type="project" value="InterPro"/>
</dbReference>
<dbReference type="PANTHER" id="PTHR31310:SF7">
    <property type="entry name" value="PA-PHOSPHATASE RELATED-FAMILY PROTEIN DDB_G0268928"/>
    <property type="match status" value="1"/>
</dbReference>
<dbReference type="STRING" id="1993.SAMN04489713_106125"/>
<protein>
    <submittedName>
        <fullName evidence="9">Uncharacterized protein</fullName>
    </submittedName>
</protein>
<reference evidence="9 10" key="1">
    <citation type="submission" date="2016-10" db="EMBL/GenBank/DDBJ databases">
        <authorList>
            <person name="de Groot N.N."/>
        </authorList>
    </citation>
    <scope>NUCLEOTIDE SEQUENCE [LARGE SCALE GENOMIC DNA]</scope>
    <source>
        <strain evidence="9 10">DSM 43067</strain>
    </source>
</reference>
<evidence type="ECO:0000259" key="8">
    <source>
        <dbReference type="Pfam" id="PF14378"/>
    </source>
</evidence>
<dbReference type="GO" id="GO:0016020">
    <property type="term" value="C:membrane"/>
    <property type="evidence" value="ECO:0007669"/>
    <property type="project" value="UniProtKB-SubCell"/>
</dbReference>
<accession>A0A1I5HB42</accession>